<organism evidence="1 2">
    <name type="scientific">Alteromonas aquimaris</name>
    <dbReference type="NCBI Taxonomy" id="2998417"/>
    <lineage>
        <taxon>Bacteria</taxon>
        <taxon>Pseudomonadati</taxon>
        <taxon>Pseudomonadota</taxon>
        <taxon>Gammaproteobacteria</taxon>
        <taxon>Alteromonadales</taxon>
        <taxon>Alteromonadaceae</taxon>
        <taxon>Alteromonas/Salinimonas group</taxon>
        <taxon>Alteromonas</taxon>
    </lineage>
</organism>
<protein>
    <recommendedName>
        <fullName evidence="3">Peptidase M15</fullName>
    </recommendedName>
</protein>
<evidence type="ECO:0000313" key="2">
    <source>
        <dbReference type="Proteomes" id="UP001142810"/>
    </source>
</evidence>
<dbReference type="Proteomes" id="UP001142810">
    <property type="component" value="Unassembled WGS sequence"/>
</dbReference>
<name>A0ABT3P3J1_9ALTE</name>
<gene>
    <name evidence="1" type="ORF">OPS25_01180</name>
</gene>
<accession>A0ABT3P3J1</accession>
<reference evidence="1" key="1">
    <citation type="submission" date="2022-11" db="EMBL/GenBank/DDBJ databases">
        <title>Alteromonas sp. nov., isolated from sea water of the Qingdao.</title>
        <authorList>
            <person name="Wang Q."/>
        </authorList>
    </citation>
    <scope>NUCLEOTIDE SEQUENCE</scope>
    <source>
        <strain evidence="1">ASW11-7</strain>
    </source>
</reference>
<dbReference type="RefSeq" id="WP_265615817.1">
    <property type="nucleotide sequence ID" value="NZ_JAPFRD010000002.1"/>
</dbReference>
<keyword evidence="2" id="KW-1185">Reference proteome</keyword>
<comment type="caution">
    <text evidence="1">The sequence shown here is derived from an EMBL/GenBank/DDBJ whole genome shotgun (WGS) entry which is preliminary data.</text>
</comment>
<dbReference type="EMBL" id="JAPFRD010000002">
    <property type="protein sequence ID" value="MCW8107115.1"/>
    <property type="molecule type" value="Genomic_DNA"/>
</dbReference>
<proteinExistence type="predicted"/>
<sequence>MKNIQVSDIKTIRRLNQRVIDWHASKYPNVSCNEPSNKSLQAITDLSSAILVPIEKQYGAFCITYGFTSAILLREIKKKNPRGIAPSLDQHAAHELNSEGNFFCNRLGAACDFIVESHASKMDQVANWVSQNLSFDRMYFYGVDRPLHVSFGPELNQFIQIMEITSDGRRYPGKKGAGITFDKVWI</sequence>
<evidence type="ECO:0000313" key="1">
    <source>
        <dbReference type="EMBL" id="MCW8107115.1"/>
    </source>
</evidence>
<evidence type="ECO:0008006" key="3">
    <source>
        <dbReference type="Google" id="ProtNLM"/>
    </source>
</evidence>